<accession>A0A4P8GKC6</accession>
<geneLocation type="plasmid" evidence="2">
    <name>pNRZ-28021</name>
</geneLocation>
<keyword evidence="2" id="KW-0614">Plasmid</keyword>
<proteinExistence type="predicted"/>
<feature type="region of interest" description="Disordered" evidence="1">
    <location>
        <begin position="1"/>
        <end position="39"/>
    </location>
</feature>
<evidence type="ECO:0000256" key="1">
    <source>
        <dbReference type="SAM" id="MobiDB-lite"/>
    </source>
</evidence>
<sequence>MRVRAGVTPRQPVDIHSEKDVSTFRFYPPPPSEPRRDNETPLKLRAVTACAVTSL</sequence>
<evidence type="ECO:0000313" key="2">
    <source>
        <dbReference type="EMBL" id="QCO95758.1"/>
    </source>
</evidence>
<dbReference type="EMBL" id="MK471334">
    <property type="protein sequence ID" value="QCO95758.1"/>
    <property type="molecule type" value="Genomic_DNA"/>
</dbReference>
<organism evidence="2">
    <name type="scientific">Enterobacter cloacae</name>
    <dbReference type="NCBI Taxonomy" id="550"/>
    <lineage>
        <taxon>Bacteria</taxon>
        <taxon>Pseudomonadati</taxon>
        <taxon>Pseudomonadota</taxon>
        <taxon>Gammaproteobacteria</taxon>
        <taxon>Enterobacterales</taxon>
        <taxon>Enterobacteriaceae</taxon>
        <taxon>Enterobacter</taxon>
        <taxon>Enterobacter cloacae complex</taxon>
    </lineage>
</organism>
<reference evidence="2" key="1">
    <citation type="submission" date="2019-01" db="EMBL/GenBank/DDBJ databases">
        <title>Genetic and biochemical characterization of FRI-3, a novel variant of the Ambler class A carbapenemase FRI-1.</title>
        <authorList>
            <person name="Schauer J.M."/>
            <person name="Gatermann S.G."/>
            <person name="Pfennigwerth N.E."/>
        </authorList>
    </citation>
    <scope>NUCLEOTIDE SEQUENCE</scope>
    <source>
        <plasmid evidence="2">pNRZ-28021</plasmid>
    </source>
</reference>
<name>A0A4P8GKC6_ENTCL</name>
<protein>
    <submittedName>
        <fullName evidence="2">Uncharacterized protein</fullName>
    </submittedName>
</protein>
<dbReference type="AlphaFoldDB" id="A0A4P8GKC6"/>
<feature type="compositionally biased region" description="Basic and acidic residues" evidence="1">
    <location>
        <begin position="13"/>
        <end position="22"/>
    </location>
</feature>